<dbReference type="GO" id="GO:0046872">
    <property type="term" value="F:metal ion binding"/>
    <property type="evidence" value="ECO:0007669"/>
    <property type="project" value="UniProtKB-KW"/>
</dbReference>
<dbReference type="Proteomes" id="UP000245168">
    <property type="component" value="Unassembled WGS sequence"/>
</dbReference>
<dbReference type="InterPro" id="IPR011990">
    <property type="entry name" value="TPR-like_helical_dom_sf"/>
</dbReference>
<dbReference type="PANTHER" id="PTHR22726:SF1">
    <property type="entry name" value="METALLOENDOPEPTIDASE OMA1, MITOCHONDRIAL"/>
    <property type="match status" value="1"/>
</dbReference>
<dbReference type="PANTHER" id="PTHR22726">
    <property type="entry name" value="METALLOENDOPEPTIDASE OMA1"/>
    <property type="match status" value="1"/>
</dbReference>
<comment type="caution">
    <text evidence="9">The sequence shown here is derived from an EMBL/GenBank/DDBJ whole genome shotgun (WGS) entry which is preliminary data.</text>
</comment>
<dbReference type="Gene3D" id="3.30.2010.10">
    <property type="entry name" value="Metalloproteases ('zincins'), catalytic domain"/>
    <property type="match status" value="1"/>
</dbReference>
<keyword evidence="6" id="KW-0482">Metalloprotease</keyword>
<dbReference type="SUPFAM" id="SSF48452">
    <property type="entry name" value="TPR-like"/>
    <property type="match status" value="1"/>
</dbReference>
<feature type="signal peptide" evidence="7">
    <location>
        <begin position="1"/>
        <end position="21"/>
    </location>
</feature>
<sequence length="464" mass="51245">MRRVRTWFMAGLAVLSLGGNAAAQGLIRDTEIEAVMRDYADPLVEVAGLSPEAVDIHLVGDMEFNAFVTGGQNIFMHTGAIITADQPNELKGVIAHEIGHIDGAHLARMGGATRGAMATMIGTMAIGLAAALAGEGGAGAAIMASGQQFATLDMLRYTRAQESAADQAALSYLEATGQSADGLISTFERFRYQEVMSNQRRMEYFRSHPLSTERIESMRRRAEDSPYTDVTDSPEEIATLRRIQGKIIGFMAPPAQTFRRYPESDQSIPARYARAVAYYKRGSLDRAREEIASLLEEEPENPYFHELEGQMLYESGRIDDSVAPHRRSIELMPEAPLLRINLAASLIGVGDDEALEEAKTHLRFALSEEPDNPVGWYQLSLAHQALGETAMAELATAERAYALGGEIEAYQFAMRAKEDLERGSPAWIRASEIIAVTQPTEDEIREWNRRQRDRVPSRLASNRH</sequence>
<keyword evidence="7" id="KW-0732">Signal</keyword>
<gene>
    <name evidence="9" type="ORF">DDZ18_06380</name>
</gene>
<comment type="cofactor">
    <cofactor evidence="1">
        <name>Zn(2+)</name>
        <dbReference type="ChEBI" id="CHEBI:29105"/>
    </cofactor>
</comment>
<dbReference type="Gene3D" id="1.25.40.10">
    <property type="entry name" value="Tetratricopeptide repeat domain"/>
    <property type="match status" value="1"/>
</dbReference>
<keyword evidence="10" id="KW-1185">Reference proteome</keyword>
<dbReference type="InterPro" id="IPR001915">
    <property type="entry name" value="Peptidase_M48"/>
</dbReference>
<dbReference type="Pfam" id="PF01435">
    <property type="entry name" value="Peptidase_M48"/>
    <property type="match status" value="1"/>
</dbReference>
<keyword evidence="5" id="KW-0862">Zinc</keyword>
<evidence type="ECO:0000256" key="2">
    <source>
        <dbReference type="ARBA" id="ARBA00022670"/>
    </source>
</evidence>
<dbReference type="InterPro" id="IPR051156">
    <property type="entry name" value="Mito/Outer_Membr_Metalloprot"/>
</dbReference>
<proteinExistence type="predicted"/>
<evidence type="ECO:0000256" key="7">
    <source>
        <dbReference type="SAM" id="SignalP"/>
    </source>
</evidence>
<keyword evidence="2" id="KW-0645">Protease</keyword>
<evidence type="ECO:0000259" key="8">
    <source>
        <dbReference type="Pfam" id="PF01435"/>
    </source>
</evidence>
<dbReference type="OrthoDB" id="9814887at2"/>
<evidence type="ECO:0000313" key="10">
    <source>
        <dbReference type="Proteomes" id="UP000245168"/>
    </source>
</evidence>
<evidence type="ECO:0000256" key="6">
    <source>
        <dbReference type="ARBA" id="ARBA00023049"/>
    </source>
</evidence>
<dbReference type="AlphaFoldDB" id="A0A2U2BTH1"/>
<evidence type="ECO:0000256" key="5">
    <source>
        <dbReference type="ARBA" id="ARBA00022833"/>
    </source>
</evidence>
<dbReference type="RefSeq" id="WP_109252542.1">
    <property type="nucleotide sequence ID" value="NZ_QEXV01000003.1"/>
</dbReference>
<reference evidence="10" key="1">
    <citation type="submission" date="2018-05" db="EMBL/GenBank/DDBJ databases">
        <authorList>
            <person name="Liu B.-T."/>
        </authorList>
    </citation>
    <scope>NUCLEOTIDE SEQUENCE [LARGE SCALE GENOMIC DNA]</scope>
    <source>
        <strain evidence="10">WD6-1</strain>
    </source>
</reference>
<feature type="chain" id="PRO_5015749581" evidence="7">
    <location>
        <begin position="22"/>
        <end position="464"/>
    </location>
</feature>
<dbReference type="EMBL" id="QEXV01000003">
    <property type="protein sequence ID" value="PWE17311.1"/>
    <property type="molecule type" value="Genomic_DNA"/>
</dbReference>
<accession>A0A2U2BTH1</accession>
<protein>
    <submittedName>
        <fullName evidence="9">Peptidase M48, Ste24p</fullName>
    </submittedName>
</protein>
<keyword evidence="4" id="KW-0378">Hydrolase</keyword>
<dbReference type="GO" id="GO:0051603">
    <property type="term" value="P:proteolysis involved in protein catabolic process"/>
    <property type="evidence" value="ECO:0007669"/>
    <property type="project" value="TreeGrafter"/>
</dbReference>
<organism evidence="9 10">
    <name type="scientific">Marinicauda salina</name>
    <dbReference type="NCBI Taxonomy" id="2135793"/>
    <lineage>
        <taxon>Bacteria</taxon>
        <taxon>Pseudomonadati</taxon>
        <taxon>Pseudomonadota</taxon>
        <taxon>Alphaproteobacteria</taxon>
        <taxon>Maricaulales</taxon>
        <taxon>Maricaulaceae</taxon>
        <taxon>Marinicauda</taxon>
    </lineage>
</organism>
<feature type="domain" description="Peptidase M48" evidence="8">
    <location>
        <begin position="29"/>
        <end position="221"/>
    </location>
</feature>
<dbReference type="GO" id="GO:0004222">
    <property type="term" value="F:metalloendopeptidase activity"/>
    <property type="evidence" value="ECO:0007669"/>
    <property type="project" value="InterPro"/>
</dbReference>
<evidence type="ECO:0000256" key="1">
    <source>
        <dbReference type="ARBA" id="ARBA00001947"/>
    </source>
</evidence>
<dbReference type="CDD" id="cd07324">
    <property type="entry name" value="M48C_Oma1-like"/>
    <property type="match status" value="1"/>
</dbReference>
<evidence type="ECO:0000256" key="4">
    <source>
        <dbReference type="ARBA" id="ARBA00022801"/>
    </source>
</evidence>
<dbReference type="GO" id="GO:0016020">
    <property type="term" value="C:membrane"/>
    <property type="evidence" value="ECO:0007669"/>
    <property type="project" value="TreeGrafter"/>
</dbReference>
<name>A0A2U2BTH1_9PROT</name>
<keyword evidence="3" id="KW-0479">Metal-binding</keyword>
<evidence type="ECO:0000313" key="9">
    <source>
        <dbReference type="EMBL" id="PWE17311.1"/>
    </source>
</evidence>
<evidence type="ECO:0000256" key="3">
    <source>
        <dbReference type="ARBA" id="ARBA00022723"/>
    </source>
</evidence>